<evidence type="ECO:0000313" key="2">
    <source>
        <dbReference type="EMBL" id="AIF20295.1"/>
    </source>
</evidence>
<sequence>MRLLITGGLGFIGSHLVDSLSKKGHKIKILTKTLSKKDNIKSSYNVQIEKIDLVNFKRLGQIIEKFKPDIIIHLAGNTSHSKSFEEPLEDIESNAKTTLFMLEKIRELGLSCKFVLGSTFIVIGRPKKLPVTENTPCNPTTIYGTNRLASEHYCKIYHDVYGIDTVVFRITNSFGPREQIIPSKNAINYLIHSAFKGNTVTIYNRGKFFRDLIYISDVVSGIKTIMNKGKSGELYWISSGEKTWFYELANLLGKLTNCKVKFVATPRYTKKTDVGNFVVDNSKLKSIGWKPKISVKDGIKKTLEYFEDSNLK</sequence>
<dbReference type="PANTHER" id="PTHR43000">
    <property type="entry name" value="DTDP-D-GLUCOSE 4,6-DEHYDRATASE-RELATED"/>
    <property type="match status" value="1"/>
</dbReference>
<gene>
    <name evidence="2" type="primary">GALE</name>
    <name evidence="2" type="synonym">galE</name>
</gene>
<feature type="domain" description="NAD(P)-binding" evidence="1">
    <location>
        <begin position="4"/>
        <end position="302"/>
    </location>
</feature>
<dbReference type="EMBL" id="KF901161">
    <property type="protein sequence ID" value="AIF20295.1"/>
    <property type="molecule type" value="Genomic_DNA"/>
</dbReference>
<name>A0A075HXI8_9ARCH</name>
<dbReference type="EC" id="5.1.3.2" evidence="2"/>
<keyword evidence="2" id="KW-0413">Isomerase</keyword>
<reference evidence="2" key="1">
    <citation type="journal article" date="2014" name="Genome Biol. Evol.">
        <title>Pangenome evidence for extensive interdomain horizontal transfer affecting lineage core and shell genes in uncultured planktonic thaumarchaeota and euryarchaeota.</title>
        <authorList>
            <person name="Deschamps P."/>
            <person name="Zivanovic Y."/>
            <person name="Moreira D."/>
            <person name="Rodriguez-Valera F."/>
            <person name="Lopez-Garcia P."/>
        </authorList>
    </citation>
    <scope>NUCLEOTIDE SEQUENCE</scope>
</reference>
<proteinExistence type="predicted"/>
<dbReference type="GO" id="GO:0003978">
    <property type="term" value="F:UDP-glucose 4-epimerase activity"/>
    <property type="evidence" value="ECO:0007669"/>
    <property type="project" value="UniProtKB-EC"/>
</dbReference>
<dbReference type="Gene3D" id="3.40.50.720">
    <property type="entry name" value="NAD(P)-binding Rossmann-like Domain"/>
    <property type="match status" value="1"/>
</dbReference>
<organism evidence="2">
    <name type="scientific">uncultured marine thaumarchaeote KM3_89_C12</name>
    <dbReference type="NCBI Taxonomy" id="1456339"/>
    <lineage>
        <taxon>Archaea</taxon>
        <taxon>Nitrososphaerota</taxon>
        <taxon>environmental samples</taxon>
    </lineage>
</organism>
<accession>A0A075HXI8</accession>
<evidence type="ECO:0000259" key="1">
    <source>
        <dbReference type="Pfam" id="PF16363"/>
    </source>
</evidence>
<dbReference type="Pfam" id="PF16363">
    <property type="entry name" value="GDP_Man_Dehyd"/>
    <property type="match status" value="1"/>
</dbReference>
<dbReference type="SUPFAM" id="SSF51735">
    <property type="entry name" value="NAD(P)-binding Rossmann-fold domains"/>
    <property type="match status" value="1"/>
</dbReference>
<dbReference type="AlphaFoldDB" id="A0A075HXI8"/>
<dbReference type="InterPro" id="IPR036291">
    <property type="entry name" value="NAD(P)-bd_dom_sf"/>
</dbReference>
<dbReference type="InterPro" id="IPR016040">
    <property type="entry name" value="NAD(P)-bd_dom"/>
</dbReference>
<protein>
    <submittedName>
        <fullName evidence="2">NAD dependent epimerase/dehydratase family protein (GalE, GALE)</fullName>
        <ecNumber evidence="2">5.1.3.2</ecNumber>
    </submittedName>
</protein>